<dbReference type="EMBL" id="JBANMG010000005">
    <property type="protein sequence ID" value="KAK6952811.1"/>
    <property type="molecule type" value="Genomic_DNA"/>
</dbReference>
<evidence type="ECO:0000256" key="1">
    <source>
        <dbReference type="SAM" id="MobiDB-lite"/>
    </source>
</evidence>
<evidence type="ECO:0000313" key="3">
    <source>
        <dbReference type="Proteomes" id="UP001369815"/>
    </source>
</evidence>
<accession>A0AAX6MKU5</accession>
<comment type="caution">
    <text evidence="2">The sequence shown here is derived from an EMBL/GenBank/DDBJ whole genome shotgun (WGS) entry which is preliminary data.</text>
</comment>
<evidence type="ECO:0000313" key="2">
    <source>
        <dbReference type="EMBL" id="KAK6952811.1"/>
    </source>
</evidence>
<dbReference type="AlphaFoldDB" id="A0AAX6MKU5"/>
<feature type="compositionally biased region" description="Basic and acidic residues" evidence="1">
    <location>
        <begin position="1"/>
        <end position="13"/>
    </location>
</feature>
<protein>
    <submittedName>
        <fullName evidence="2">Uncharacterized protein</fullName>
    </submittedName>
</protein>
<feature type="compositionally biased region" description="Basic and acidic residues" evidence="1">
    <location>
        <begin position="89"/>
        <end position="100"/>
    </location>
</feature>
<organism evidence="2 3">
    <name type="scientific">Daldinia eschscholtzii</name>
    <dbReference type="NCBI Taxonomy" id="292717"/>
    <lineage>
        <taxon>Eukaryota</taxon>
        <taxon>Fungi</taxon>
        <taxon>Dikarya</taxon>
        <taxon>Ascomycota</taxon>
        <taxon>Pezizomycotina</taxon>
        <taxon>Sordariomycetes</taxon>
        <taxon>Xylariomycetidae</taxon>
        <taxon>Xylariales</taxon>
        <taxon>Hypoxylaceae</taxon>
        <taxon>Daldinia</taxon>
    </lineage>
</organism>
<proteinExistence type="predicted"/>
<reference evidence="2 3" key="1">
    <citation type="journal article" date="2024" name="Front Chem Biol">
        <title>Unveiling the potential of Daldinia eschscholtzii MFLUCC 19-0629 through bioactivity and bioinformatics studies for enhanced sustainable agriculture production.</title>
        <authorList>
            <person name="Brooks S."/>
            <person name="Weaver J.A."/>
            <person name="Klomchit A."/>
            <person name="Alharthi S.A."/>
            <person name="Onlamun T."/>
            <person name="Nurani R."/>
            <person name="Vong T.K."/>
            <person name="Alberti F."/>
            <person name="Greco C."/>
        </authorList>
    </citation>
    <scope>NUCLEOTIDE SEQUENCE [LARGE SCALE GENOMIC DNA]</scope>
    <source>
        <strain evidence="2">MFLUCC 19-0629</strain>
    </source>
</reference>
<sequence>MSKEGGDLNEMAKDGTTIPGDAGKQNTIPSVPNPDQKLRDASGGIGGTSLHSAADNPIGVGKNADDNAVTASGHAVPQSTAAKPSGSGGKEREPERFQLH</sequence>
<name>A0AAX6MKU5_9PEZI</name>
<keyword evidence="3" id="KW-1185">Reference proteome</keyword>
<feature type="region of interest" description="Disordered" evidence="1">
    <location>
        <begin position="1"/>
        <end position="100"/>
    </location>
</feature>
<gene>
    <name evidence="2" type="ORF">Daesc_005105</name>
</gene>
<dbReference type="Proteomes" id="UP001369815">
    <property type="component" value="Unassembled WGS sequence"/>
</dbReference>